<dbReference type="SUPFAM" id="SSF51445">
    <property type="entry name" value="(Trans)glycosidases"/>
    <property type="match status" value="1"/>
</dbReference>
<dbReference type="Proteomes" id="UP000326509">
    <property type="component" value="Unassembled WGS sequence"/>
</dbReference>
<proteinExistence type="predicted"/>
<comment type="caution">
    <text evidence="2">The sequence shown here is derived from an EMBL/GenBank/DDBJ whole genome shotgun (WGS) entry which is preliminary data.</text>
</comment>
<evidence type="ECO:0000256" key="1">
    <source>
        <dbReference type="SAM" id="Phobius"/>
    </source>
</evidence>
<evidence type="ECO:0000313" key="2">
    <source>
        <dbReference type="EMBL" id="GER60024.1"/>
    </source>
</evidence>
<keyword evidence="1" id="KW-0812">Transmembrane</keyword>
<dbReference type="EMBL" id="BKCG01000005">
    <property type="protein sequence ID" value="GER60024.1"/>
    <property type="molecule type" value="Genomic_DNA"/>
</dbReference>
<reference evidence="2 3" key="1">
    <citation type="submission" date="2019-08" db="EMBL/GenBank/DDBJ databases">
        <title>Draft genome sequence of Ulvibacter marinus type strain NBRC 109484.</title>
        <authorList>
            <person name="Kawano K."/>
            <person name="Ushijima N."/>
            <person name="Kihara M."/>
            <person name="Itoh H."/>
        </authorList>
    </citation>
    <scope>NUCLEOTIDE SEQUENCE [LARGE SCALE GENOMIC DNA]</scope>
    <source>
        <strain evidence="2 3">NBRC 109484</strain>
    </source>
</reference>
<name>A0A5J4IYE5_9FLAO</name>
<dbReference type="GO" id="GO:0016787">
    <property type="term" value="F:hydrolase activity"/>
    <property type="evidence" value="ECO:0007669"/>
    <property type="project" value="UniProtKB-KW"/>
</dbReference>
<keyword evidence="1" id="KW-0472">Membrane</keyword>
<keyword evidence="2" id="KW-0378">Hydrolase</keyword>
<evidence type="ECO:0000313" key="3">
    <source>
        <dbReference type="Proteomes" id="UP000326509"/>
    </source>
</evidence>
<gene>
    <name evidence="2" type="ORF">ULMA_21320</name>
</gene>
<accession>A0A5J4IYE5</accession>
<dbReference type="Gene3D" id="3.20.20.80">
    <property type="entry name" value="Glycosidases"/>
    <property type="match status" value="1"/>
</dbReference>
<dbReference type="RefSeq" id="WP_151674478.1">
    <property type="nucleotide sequence ID" value="NZ_BKCG01000005.1"/>
</dbReference>
<keyword evidence="1" id="KW-1133">Transmembrane helix</keyword>
<dbReference type="InterPro" id="IPR017853">
    <property type="entry name" value="GH"/>
</dbReference>
<organism evidence="2 3">
    <name type="scientific">Patiriisocius marinus</name>
    <dbReference type="NCBI Taxonomy" id="1397112"/>
    <lineage>
        <taxon>Bacteria</taxon>
        <taxon>Pseudomonadati</taxon>
        <taxon>Bacteroidota</taxon>
        <taxon>Flavobacteriia</taxon>
        <taxon>Flavobacteriales</taxon>
        <taxon>Flavobacteriaceae</taxon>
        <taxon>Patiriisocius</taxon>
    </lineage>
</organism>
<feature type="transmembrane region" description="Helical" evidence="1">
    <location>
        <begin position="7"/>
        <end position="34"/>
    </location>
</feature>
<dbReference type="AlphaFoldDB" id="A0A5J4IYE5"/>
<sequence>MKKNKTLYRILIILGFIFINAAVVFGLSQVYAYLNTGADPASMLHLDLKRTTYYSPDVTWVSIENPGRPIDEANKRKIEQDYLDAWYVKNQAFETGNDQGIYDHFTDKARAKVRALINLNQAEQIKIKSTTLSHNITLDFYSDDGTVAILTDRNVAGVEKIYKNDAFILQRDFNNDYHIMLLLEDGFWRIRHFEKLSANEIRPSVTEIATIETTAIEGINYYPKDTPWDTFGENFDAAIIEQDFKIINDLKLNTIRVFVGYEDFGKASVAKAKLKKLQILLEKAEKANLKVMLTLFDFYGNYDIQDWTLTNKHLSAVVNSVKDYKALASWDIKNEPNLDFENRGEQRVVSWLSQTLKKLKQLDSIHPVTIGWSSPETALILEDEVDYVSYHFYKDLDGLSEAHNKIKKGTNKPIILQEMGLSTYHGLWNPLGSNEDDQAAYYAHFLEIQKRDSINYLSWTLFDFGEIPNSVAGFYPWRKHKQAYFGLIDFVGAKSKSYSIIKNR</sequence>
<keyword evidence="3" id="KW-1185">Reference proteome</keyword>
<dbReference type="OrthoDB" id="9774262at2"/>
<protein>
    <submittedName>
        <fullName evidence="2">Glycosyl hydrolase family 5</fullName>
    </submittedName>
</protein>